<gene>
    <name evidence="2" type="ORF">PENTCL1PPCAC_15992</name>
</gene>
<dbReference type="PANTHER" id="PTHR31748:SF1">
    <property type="entry name" value="SERPENTINE RECEPTOR, CLASS V"/>
    <property type="match status" value="1"/>
</dbReference>
<feature type="non-terminal residue" evidence="2">
    <location>
        <position position="106"/>
    </location>
</feature>
<sequence>SMQVIELIGVFLITWSIGTLLVHGLVIAVVYFERQQVVVNAFYTVYMAGCFPDIISLINAVCMYYSIIGFLHDHILTSAIVFSITVVLIATNRITAIRFPLIHASI</sequence>
<keyword evidence="1" id="KW-0472">Membrane</keyword>
<feature type="non-terminal residue" evidence="2">
    <location>
        <position position="1"/>
    </location>
</feature>
<dbReference type="Proteomes" id="UP001432027">
    <property type="component" value="Unassembled WGS sequence"/>
</dbReference>
<dbReference type="PANTHER" id="PTHR31748">
    <property type="entry name" value="SERPENTINE RECEPTOR, CLASS V"/>
    <property type="match status" value="1"/>
</dbReference>
<evidence type="ECO:0000313" key="3">
    <source>
        <dbReference type="Proteomes" id="UP001432027"/>
    </source>
</evidence>
<feature type="transmembrane region" description="Helical" evidence="1">
    <location>
        <begin position="44"/>
        <end position="68"/>
    </location>
</feature>
<evidence type="ECO:0008006" key="4">
    <source>
        <dbReference type="Google" id="ProtNLM"/>
    </source>
</evidence>
<proteinExistence type="predicted"/>
<dbReference type="AlphaFoldDB" id="A0AAV5THR6"/>
<comment type="caution">
    <text evidence="2">The sequence shown here is derived from an EMBL/GenBank/DDBJ whole genome shotgun (WGS) entry which is preliminary data.</text>
</comment>
<feature type="transmembrane region" description="Helical" evidence="1">
    <location>
        <begin position="74"/>
        <end position="91"/>
    </location>
</feature>
<evidence type="ECO:0000313" key="2">
    <source>
        <dbReference type="EMBL" id="GMS93817.1"/>
    </source>
</evidence>
<protein>
    <recommendedName>
        <fullName evidence="4">G protein-coupled receptor</fullName>
    </recommendedName>
</protein>
<dbReference type="EMBL" id="BTSX01000004">
    <property type="protein sequence ID" value="GMS93817.1"/>
    <property type="molecule type" value="Genomic_DNA"/>
</dbReference>
<accession>A0AAV5THR6</accession>
<feature type="transmembrane region" description="Helical" evidence="1">
    <location>
        <begin position="12"/>
        <end position="32"/>
    </location>
</feature>
<reference evidence="2" key="1">
    <citation type="submission" date="2023-10" db="EMBL/GenBank/DDBJ databases">
        <title>Genome assembly of Pristionchus species.</title>
        <authorList>
            <person name="Yoshida K."/>
            <person name="Sommer R.J."/>
        </authorList>
    </citation>
    <scope>NUCLEOTIDE SEQUENCE</scope>
    <source>
        <strain evidence="2">RS0144</strain>
    </source>
</reference>
<name>A0AAV5THR6_9BILA</name>
<evidence type="ECO:0000256" key="1">
    <source>
        <dbReference type="SAM" id="Phobius"/>
    </source>
</evidence>
<keyword evidence="1" id="KW-0812">Transmembrane</keyword>
<organism evidence="2 3">
    <name type="scientific">Pristionchus entomophagus</name>
    <dbReference type="NCBI Taxonomy" id="358040"/>
    <lineage>
        <taxon>Eukaryota</taxon>
        <taxon>Metazoa</taxon>
        <taxon>Ecdysozoa</taxon>
        <taxon>Nematoda</taxon>
        <taxon>Chromadorea</taxon>
        <taxon>Rhabditida</taxon>
        <taxon>Rhabditina</taxon>
        <taxon>Diplogasteromorpha</taxon>
        <taxon>Diplogasteroidea</taxon>
        <taxon>Neodiplogasteridae</taxon>
        <taxon>Pristionchus</taxon>
    </lineage>
</organism>
<keyword evidence="1" id="KW-1133">Transmembrane helix</keyword>
<keyword evidence="3" id="KW-1185">Reference proteome</keyword>